<sequence>MPEARARLVVAAPLGGPAGARLAPLLQAIARLVPTMFLAARQLDVDLAPGRCLPLAAWQLDNELAVLPHLHILADDPAAEAALRAALFRPGHVVLADAGLARLYRGMTVGQGRPLLWERMLAEGHGPAARRLAGSGFEASALRLMPMLEAATAGAISLGLLHPAALAGLPASHAARLLPPGFPPMPAMTRAEACAALGLGEGPHVLVTGPDTPRRHALEEAVRAADANPILPDAGGLAPIAADALLALDLPLSAWDQPLMETALSAGTPILTWAEGPGSDHWPEPAVLRLEFAAVEAAMPPVTAALRALLASLAPRGLAARQHAAAHGPDALARQMLAGIPGCLAGAATP</sequence>
<dbReference type="EMBL" id="SACL01000006">
    <property type="protein sequence ID" value="RVT95471.1"/>
    <property type="molecule type" value="Genomic_DNA"/>
</dbReference>
<gene>
    <name evidence="1" type="ORF">EOD42_17995</name>
</gene>
<dbReference type="OrthoDB" id="9837596at2"/>
<name>A0A437MCU6_9PROT</name>
<evidence type="ECO:0000313" key="1">
    <source>
        <dbReference type="EMBL" id="RVT95471.1"/>
    </source>
</evidence>
<accession>A0A437MCU6</accession>
<dbReference type="RefSeq" id="WP_127788956.1">
    <property type="nucleotide sequence ID" value="NZ_SACL01000006.1"/>
</dbReference>
<keyword evidence="2" id="KW-1185">Reference proteome</keyword>
<organism evidence="1 2">
    <name type="scientific">Rhodovarius crocodyli</name>
    <dbReference type="NCBI Taxonomy" id="1979269"/>
    <lineage>
        <taxon>Bacteria</taxon>
        <taxon>Pseudomonadati</taxon>
        <taxon>Pseudomonadota</taxon>
        <taxon>Alphaproteobacteria</taxon>
        <taxon>Acetobacterales</taxon>
        <taxon>Roseomonadaceae</taxon>
        <taxon>Rhodovarius</taxon>
    </lineage>
</organism>
<protein>
    <submittedName>
        <fullName evidence="1">Uncharacterized protein</fullName>
    </submittedName>
</protein>
<dbReference type="Proteomes" id="UP000282957">
    <property type="component" value="Unassembled WGS sequence"/>
</dbReference>
<proteinExistence type="predicted"/>
<evidence type="ECO:0000313" key="2">
    <source>
        <dbReference type="Proteomes" id="UP000282957"/>
    </source>
</evidence>
<reference evidence="1 2" key="1">
    <citation type="submission" date="2019-01" db="EMBL/GenBank/DDBJ databases">
        <authorList>
            <person name="Chen W.-M."/>
        </authorList>
    </citation>
    <scope>NUCLEOTIDE SEQUENCE [LARGE SCALE GENOMIC DNA]</scope>
    <source>
        <strain evidence="1 2">CCP-6</strain>
    </source>
</reference>
<dbReference type="AlphaFoldDB" id="A0A437MCU6"/>
<comment type="caution">
    <text evidence="1">The sequence shown here is derived from an EMBL/GenBank/DDBJ whole genome shotgun (WGS) entry which is preliminary data.</text>
</comment>